<organism evidence="3 4">
    <name type="scientific">Pseudacidovorax intermedius</name>
    <dbReference type="NCBI Taxonomy" id="433924"/>
    <lineage>
        <taxon>Bacteria</taxon>
        <taxon>Pseudomonadati</taxon>
        <taxon>Pseudomonadota</taxon>
        <taxon>Betaproteobacteria</taxon>
        <taxon>Burkholderiales</taxon>
        <taxon>Comamonadaceae</taxon>
        <taxon>Pseudacidovorax</taxon>
    </lineage>
</organism>
<feature type="region of interest" description="Disordered" evidence="1">
    <location>
        <begin position="77"/>
        <end position="119"/>
    </location>
</feature>
<keyword evidence="2" id="KW-0732">Signal</keyword>
<evidence type="ECO:0000313" key="3">
    <source>
        <dbReference type="EMBL" id="KTT24839.1"/>
    </source>
</evidence>
<dbReference type="EMBL" id="LDSL01000038">
    <property type="protein sequence ID" value="KTT24839.1"/>
    <property type="molecule type" value="Genomic_DNA"/>
</dbReference>
<evidence type="ECO:0000313" key="4">
    <source>
        <dbReference type="Proteomes" id="UP000072741"/>
    </source>
</evidence>
<dbReference type="OrthoDB" id="8688876at2"/>
<feature type="signal peptide" evidence="2">
    <location>
        <begin position="1"/>
        <end position="27"/>
    </location>
</feature>
<comment type="caution">
    <text evidence="3">The sequence shown here is derived from an EMBL/GenBank/DDBJ whole genome shotgun (WGS) entry which is preliminary data.</text>
</comment>
<evidence type="ECO:0008006" key="5">
    <source>
        <dbReference type="Google" id="ProtNLM"/>
    </source>
</evidence>
<dbReference type="AlphaFoldDB" id="A0A147H4F8"/>
<keyword evidence="4" id="KW-1185">Reference proteome</keyword>
<evidence type="ECO:0000256" key="2">
    <source>
        <dbReference type="SAM" id="SignalP"/>
    </source>
</evidence>
<reference evidence="3 4" key="1">
    <citation type="journal article" date="2016" name="Front. Microbiol.">
        <title>Genomic Resource of Rice Seed Associated Bacteria.</title>
        <authorList>
            <person name="Midha S."/>
            <person name="Bansal K."/>
            <person name="Sharma S."/>
            <person name="Kumar N."/>
            <person name="Patil P.P."/>
            <person name="Chaudhry V."/>
            <person name="Patil P.B."/>
        </authorList>
    </citation>
    <scope>NUCLEOTIDE SEQUENCE [LARGE SCALE GENOMIC DNA]</scope>
    <source>
        <strain evidence="3 4">NS331</strain>
    </source>
</reference>
<gene>
    <name evidence="3" type="ORF">NS331_05975</name>
</gene>
<protein>
    <recommendedName>
        <fullName evidence="5">DUF2782 domain-containing protein</fullName>
    </recommendedName>
</protein>
<dbReference type="Proteomes" id="UP000072741">
    <property type="component" value="Unassembled WGS sequence"/>
</dbReference>
<feature type="region of interest" description="Disordered" evidence="1">
    <location>
        <begin position="27"/>
        <end position="57"/>
    </location>
</feature>
<dbReference type="RefSeq" id="WP_058641080.1">
    <property type="nucleotide sequence ID" value="NZ_LDSL01000038.1"/>
</dbReference>
<accession>A0A147H4F8</accession>
<name>A0A147H4F8_9BURK</name>
<evidence type="ECO:0000256" key="1">
    <source>
        <dbReference type="SAM" id="MobiDB-lite"/>
    </source>
</evidence>
<feature type="chain" id="PRO_5007547026" description="DUF2782 domain-containing protein" evidence="2">
    <location>
        <begin position="28"/>
        <end position="124"/>
    </location>
</feature>
<sequence length="124" mass="13034">MPAHTISPLRAFMLAAGLSMLPALGHAQTPAPAEAAAPSTTPGESQPLDGRRNQKIEHITVEDRGAKVDEVRYGGVTQSITVQPKDSALPSYDIQPTDGTRQRAGATEGNSSGSGARVWNVLKF</sequence>
<feature type="compositionally biased region" description="Low complexity" evidence="1">
    <location>
        <begin position="27"/>
        <end position="42"/>
    </location>
</feature>
<proteinExistence type="predicted"/>